<dbReference type="InterPro" id="IPR017937">
    <property type="entry name" value="Thioredoxin_CS"/>
</dbReference>
<comment type="caution">
    <text evidence="5">The sequence shown here is derived from an EMBL/GenBank/DDBJ whole genome shotgun (WGS) entry which is preliminary data.</text>
</comment>
<dbReference type="Gene3D" id="3.40.30.10">
    <property type="entry name" value="Glutaredoxin"/>
    <property type="match status" value="1"/>
</dbReference>
<keyword evidence="1" id="KW-1015">Disulfide bond</keyword>
<dbReference type="PANTHER" id="PTHR46115">
    <property type="entry name" value="THIOREDOXIN-LIKE PROTEIN 1"/>
    <property type="match status" value="1"/>
</dbReference>
<evidence type="ECO:0000256" key="2">
    <source>
        <dbReference type="SAM" id="Phobius"/>
    </source>
</evidence>
<feature type="domain" description="PITH" evidence="4">
    <location>
        <begin position="139"/>
        <end position="302"/>
    </location>
</feature>
<dbReference type="InterPro" id="IPR013766">
    <property type="entry name" value="Thioredoxin_domain"/>
</dbReference>
<feature type="domain" description="Thioredoxin" evidence="3">
    <location>
        <begin position="1"/>
        <end position="109"/>
    </location>
</feature>
<protein>
    <recommendedName>
        <fullName evidence="7">Thioredoxin-like protein 1</fullName>
    </recommendedName>
</protein>
<dbReference type="Proteomes" id="UP001634394">
    <property type="component" value="Unassembled WGS sequence"/>
</dbReference>
<dbReference type="SUPFAM" id="SSF49785">
    <property type="entry name" value="Galactose-binding domain-like"/>
    <property type="match status" value="1"/>
</dbReference>
<proteinExistence type="predicted"/>
<dbReference type="GO" id="GO:0005737">
    <property type="term" value="C:cytoplasm"/>
    <property type="evidence" value="ECO:0007669"/>
    <property type="project" value="UniProtKB-ARBA"/>
</dbReference>
<dbReference type="PROSITE" id="PS51532">
    <property type="entry name" value="PITH"/>
    <property type="match status" value="1"/>
</dbReference>
<dbReference type="AlphaFoldDB" id="A0ABD3XKH6"/>
<dbReference type="EMBL" id="JBJQND010000002">
    <property type="protein sequence ID" value="KAL3885547.1"/>
    <property type="molecule type" value="Genomic_DNA"/>
</dbReference>
<gene>
    <name evidence="5" type="ORF">ACJMK2_025598</name>
</gene>
<dbReference type="Pfam" id="PF00085">
    <property type="entry name" value="Thioredoxin"/>
    <property type="match status" value="1"/>
</dbReference>
<dbReference type="SUPFAM" id="SSF52833">
    <property type="entry name" value="Thioredoxin-like"/>
    <property type="match status" value="1"/>
</dbReference>
<dbReference type="Pfam" id="PF06201">
    <property type="entry name" value="PITH"/>
    <property type="match status" value="1"/>
</dbReference>
<evidence type="ECO:0000313" key="6">
    <source>
        <dbReference type="Proteomes" id="UP001634394"/>
    </source>
</evidence>
<accession>A0ABD3XKH6</accession>
<dbReference type="PROSITE" id="PS51352">
    <property type="entry name" value="THIOREDOXIN_2"/>
    <property type="match status" value="1"/>
</dbReference>
<dbReference type="Gene3D" id="2.60.120.470">
    <property type="entry name" value="PITH domain"/>
    <property type="match status" value="1"/>
</dbReference>
<evidence type="ECO:0000259" key="3">
    <source>
        <dbReference type="PROSITE" id="PS51352"/>
    </source>
</evidence>
<sequence length="306" mass="34438">MAVNLKMIKSDAEWDVEMTAAGTKLVVVDFYADWCGPCRKIAPKFAEFVTKYPRAVFFKVDVDECQELAQREGISAMPTFNFYKNKVKVDSQRGADENALEEKIQRWLGDDEDGEDNEVTVKGHRALIILMLNCYYMGFNGIYLFILDGSAGLINKSQCECLNESDVHPLSQVSYYKGRLPTLIINITFNQSVKLHSLKLYAPADKGPKTVKIFQNHPNSLDFDSADCMEPTQTLELTPDDLKEGNLIPLKFVKFQNVSNVTLFIKDNQAGDEVTQVDYLGFVGSIRNATNMSDFKRVAGKKGESH</sequence>
<evidence type="ECO:0008006" key="7">
    <source>
        <dbReference type="Google" id="ProtNLM"/>
    </source>
</evidence>
<organism evidence="5 6">
    <name type="scientific">Sinanodonta woodiana</name>
    <name type="common">Chinese pond mussel</name>
    <name type="synonym">Anodonta woodiana</name>
    <dbReference type="NCBI Taxonomy" id="1069815"/>
    <lineage>
        <taxon>Eukaryota</taxon>
        <taxon>Metazoa</taxon>
        <taxon>Spiralia</taxon>
        <taxon>Lophotrochozoa</taxon>
        <taxon>Mollusca</taxon>
        <taxon>Bivalvia</taxon>
        <taxon>Autobranchia</taxon>
        <taxon>Heteroconchia</taxon>
        <taxon>Palaeoheterodonta</taxon>
        <taxon>Unionida</taxon>
        <taxon>Unionoidea</taxon>
        <taxon>Unionidae</taxon>
        <taxon>Unioninae</taxon>
        <taxon>Sinanodonta</taxon>
    </lineage>
</organism>
<keyword evidence="2" id="KW-0812">Transmembrane</keyword>
<dbReference type="CDD" id="cd02947">
    <property type="entry name" value="TRX_family"/>
    <property type="match status" value="1"/>
</dbReference>
<feature type="transmembrane region" description="Helical" evidence="2">
    <location>
        <begin position="126"/>
        <end position="146"/>
    </location>
</feature>
<evidence type="ECO:0000313" key="5">
    <source>
        <dbReference type="EMBL" id="KAL3885547.1"/>
    </source>
</evidence>
<evidence type="ECO:0000256" key="1">
    <source>
        <dbReference type="ARBA" id="ARBA00023157"/>
    </source>
</evidence>
<evidence type="ECO:0000259" key="4">
    <source>
        <dbReference type="PROSITE" id="PS51532"/>
    </source>
</evidence>
<dbReference type="InterPro" id="IPR037047">
    <property type="entry name" value="PITH_dom_sf"/>
</dbReference>
<dbReference type="PROSITE" id="PS00194">
    <property type="entry name" value="THIOREDOXIN_1"/>
    <property type="match status" value="1"/>
</dbReference>
<reference evidence="5 6" key="1">
    <citation type="submission" date="2024-11" db="EMBL/GenBank/DDBJ databases">
        <title>Chromosome-level genome assembly of the freshwater bivalve Anodonta woodiana.</title>
        <authorList>
            <person name="Chen X."/>
        </authorList>
    </citation>
    <scope>NUCLEOTIDE SEQUENCE [LARGE SCALE GENOMIC DNA]</scope>
    <source>
        <strain evidence="5">MN2024</strain>
        <tissue evidence="5">Gills</tissue>
    </source>
</reference>
<keyword evidence="2" id="KW-1133">Transmembrane helix</keyword>
<dbReference type="InterPro" id="IPR036249">
    <property type="entry name" value="Thioredoxin-like_sf"/>
</dbReference>
<dbReference type="InterPro" id="IPR010400">
    <property type="entry name" value="PITH_dom"/>
</dbReference>
<dbReference type="FunFam" id="3.40.30.10:FF:000245">
    <property type="entry name" value="Thioredoxin"/>
    <property type="match status" value="1"/>
</dbReference>
<dbReference type="PRINTS" id="PR00421">
    <property type="entry name" value="THIOREDOXIN"/>
</dbReference>
<name>A0ABD3XKH6_SINWO</name>
<keyword evidence="2" id="KW-0472">Membrane</keyword>
<dbReference type="InterPro" id="IPR008979">
    <property type="entry name" value="Galactose-bd-like_sf"/>
</dbReference>
<keyword evidence="6" id="KW-1185">Reference proteome</keyword>